<proteinExistence type="predicted"/>
<comment type="caution">
    <text evidence="1">The sequence shown here is derived from an EMBL/GenBank/DDBJ whole genome shotgun (WGS) entry which is preliminary data.</text>
</comment>
<dbReference type="EMBL" id="LCUC01000040">
    <property type="protein sequence ID" value="KKY39057.1"/>
    <property type="molecule type" value="Genomic_DNA"/>
</dbReference>
<protein>
    <submittedName>
        <fullName evidence="1">Putative btb poz domain protein</fullName>
    </submittedName>
</protein>
<reference evidence="1 2" key="1">
    <citation type="submission" date="2015-05" db="EMBL/GenBank/DDBJ databases">
        <title>Distinctive expansion of gene families associated with plant cell wall degradation and secondary metabolism in the genomes of grapevine trunk pathogens.</title>
        <authorList>
            <person name="Lawrence D.P."/>
            <person name="Travadon R."/>
            <person name="Rolshausen P.E."/>
            <person name="Baumgartner K."/>
        </authorList>
    </citation>
    <scope>NUCLEOTIDE SEQUENCE [LARGE SCALE GENOMIC DNA]</scope>
    <source>
        <strain evidence="1">DA912</strain>
    </source>
</reference>
<dbReference type="AlphaFoldDB" id="A0A0G2FY41"/>
<organism evidence="1 2">
    <name type="scientific">Diaporthe ampelina</name>
    <dbReference type="NCBI Taxonomy" id="1214573"/>
    <lineage>
        <taxon>Eukaryota</taxon>
        <taxon>Fungi</taxon>
        <taxon>Dikarya</taxon>
        <taxon>Ascomycota</taxon>
        <taxon>Pezizomycotina</taxon>
        <taxon>Sordariomycetes</taxon>
        <taxon>Sordariomycetidae</taxon>
        <taxon>Diaporthales</taxon>
        <taxon>Diaporthaceae</taxon>
        <taxon>Diaporthe</taxon>
    </lineage>
</organism>
<gene>
    <name evidence="1" type="ORF">UCDDA912_g00964</name>
</gene>
<name>A0A0G2FY41_9PEZI</name>
<evidence type="ECO:0000313" key="2">
    <source>
        <dbReference type="Proteomes" id="UP000034680"/>
    </source>
</evidence>
<dbReference type="STRING" id="1214573.A0A0G2FY41"/>
<dbReference type="Proteomes" id="UP000034680">
    <property type="component" value="Unassembled WGS sequence"/>
</dbReference>
<keyword evidence="2" id="KW-1185">Reference proteome</keyword>
<accession>A0A0G2FY41</accession>
<evidence type="ECO:0000313" key="1">
    <source>
        <dbReference type="EMBL" id="KKY39057.1"/>
    </source>
</evidence>
<dbReference type="OrthoDB" id="6359816at2759"/>
<sequence length="168" mass="19178">MLEFLYCGDYSMAQNTNPTGENAGQAMDFDKLFDNIAVPARQRLCCHLNANAIGDYYDIQPLCKLARSQVKRELEENWSPDDFLHLLTEISTTRKTGDIEFYRLLGKIAAEHLADLSRLRELDDLDMPAAVSMSCILSTIERVRSLEEKVTSLEAQVEKPLEPWEDVY</sequence>
<reference evidence="1 2" key="2">
    <citation type="submission" date="2015-05" db="EMBL/GenBank/DDBJ databases">
        <authorList>
            <person name="Morales-Cruz A."/>
            <person name="Amrine K.C."/>
            <person name="Cantu D."/>
        </authorList>
    </citation>
    <scope>NUCLEOTIDE SEQUENCE [LARGE SCALE GENOMIC DNA]</scope>
    <source>
        <strain evidence="1">DA912</strain>
    </source>
</reference>